<dbReference type="EMBL" id="CP002546">
    <property type="protein sequence ID" value="ADY60804.1"/>
    <property type="molecule type" value="Genomic_DNA"/>
</dbReference>
<dbReference type="GO" id="GO:0020037">
    <property type="term" value="F:heme binding"/>
    <property type="evidence" value="ECO:0007669"/>
    <property type="project" value="InterPro"/>
</dbReference>
<dbReference type="eggNOG" id="COG2010">
    <property type="taxonomic scope" value="Bacteria"/>
</dbReference>
<dbReference type="RefSeq" id="WP_013629525.1">
    <property type="nucleotide sequence ID" value="NC_015174.1"/>
</dbReference>
<dbReference type="SUPFAM" id="SSF49785">
    <property type="entry name" value="Galactose-binding domain-like"/>
    <property type="match status" value="1"/>
</dbReference>
<dbReference type="SUPFAM" id="SSF48431">
    <property type="entry name" value="Lipovitellin-phosvitin complex, superhelical domain"/>
    <property type="match status" value="1"/>
</dbReference>
<dbReference type="InterPro" id="IPR013427">
    <property type="entry name" value="Haem-bd_dom_put"/>
</dbReference>
<dbReference type="PANTHER" id="PTHR33546">
    <property type="entry name" value="LARGE, MULTIFUNCTIONAL SECRETED PROTEIN-RELATED"/>
    <property type="match status" value="1"/>
</dbReference>
<feature type="domain" description="Cytochrome c" evidence="6">
    <location>
        <begin position="1372"/>
        <end position="1505"/>
    </location>
</feature>
<dbReference type="InterPro" id="IPR011041">
    <property type="entry name" value="Quinoprot_gluc/sorb_DH_b-prop"/>
</dbReference>
<protein>
    <submittedName>
        <fullName evidence="7">Membrane-bound dehydrogenase domain protein</fullName>
    </submittedName>
</protein>
<feature type="signal peptide" evidence="5">
    <location>
        <begin position="1"/>
        <end position="25"/>
    </location>
</feature>
<dbReference type="InterPro" id="IPR036909">
    <property type="entry name" value="Cyt_c-like_dom_sf"/>
</dbReference>
<dbReference type="SUPFAM" id="SSF48371">
    <property type="entry name" value="ARM repeat"/>
    <property type="match status" value="1"/>
</dbReference>
<dbReference type="Gene3D" id="1.10.760.10">
    <property type="entry name" value="Cytochrome c-like domain"/>
    <property type="match status" value="1"/>
</dbReference>
<dbReference type="SUPFAM" id="SSF51735">
    <property type="entry name" value="NAD(P)-binding Rossmann-fold domains"/>
    <property type="match status" value="1"/>
</dbReference>
<dbReference type="PROSITE" id="PS51007">
    <property type="entry name" value="CYTC"/>
    <property type="match status" value="1"/>
</dbReference>
<dbReference type="Gene3D" id="1.25.10.10">
    <property type="entry name" value="Leucine-rich Repeat Variant"/>
    <property type="match status" value="1"/>
</dbReference>
<dbReference type="InterPro" id="IPR011030">
    <property type="entry name" value="Lipovitellin_superhlx_dom"/>
</dbReference>
<dbReference type="eggNOG" id="COG0673">
    <property type="taxonomic scope" value="Bacteria"/>
</dbReference>
<dbReference type="InterPro" id="IPR009056">
    <property type="entry name" value="Cyt_c-like_dom"/>
</dbReference>
<dbReference type="GO" id="GO:0000166">
    <property type="term" value="F:nucleotide binding"/>
    <property type="evidence" value="ECO:0007669"/>
    <property type="project" value="InterPro"/>
</dbReference>
<evidence type="ECO:0000259" key="6">
    <source>
        <dbReference type="PROSITE" id="PS51007"/>
    </source>
</evidence>
<dbReference type="SUPFAM" id="SSF46626">
    <property type="entry name" value="Cytochrome c"/>
    <property type="match status" value="1"/>
</dbReference>
<gene>
    <name evidence="7" type="ordered locus">Plabr_3207</name>
</gene>
<evidence type="ECO:0000313" key="8">
    <source>
        <dbReference type="Proteomes" id="UP000006860"/>
    </source>
</evidence>
<dbReference type="Gene3D" id="2.120.10.30">
    <property type="entry name" value="TolB, C-terminal domain"/>
    <property type="match status" value="1"/>
</dbReference>
<dbReference type="InterPro" id="IPR055557">
    <property type="entry name" value="DUF7133"/>
</dbReference>
<dbReference type="NCBIfam" id="TIGR02604">
    <property type="entry name" value="Piru_Ver_Nterm"/>
    <property type="match status" value="1"/>
</dbReference>
<dbReference type="InterPro" id="IPR008979">
    <property type="entry name" value="Galactose-bd-like_sf"/>
</dbReference>
<keyword evidence="1 4" id="KW-0349">Heme</keyword>
<accession>F0SJJ2</accession>
<dbReference type="eggNOG" id="COG2133">
    <property type="taxonomic scope" value="Bacteria"/>
</dbReference>
<keyword evidence="2 4" id="KW-0479">Metal-binding</keyword>
<dbReference type="GO" id="GO:0046872">
    <property type="term" value="F:metal ion binding"/>
    <property type="evidence" value="ECO:0007669"/>
    <property type="project" value="UniProtKB-KW"/>
</dbReference>
<keyword evidence="5" id="KW-0732">Signal</keyword>
<dbReference type="GO" id="GO:0009055">
    <property type="term" value="F:electron transfer activity"/>
    <property type="evidence" value="ECO:0007669"/>
    <property type="project" value="InterPro"/>
</dbReference>
<dbReference type="OrthoDB" id="225269at2"/>
<reference evidence="8" key="1">
    <citation type="submission" date="2011-02" db="EMBL/GenBank/DDBJ databases">
        <title>The complete genome of Planctomyces brasiliensis DSM 5305.</title>
        <authorList>
            <person name="Lucas S."/>
            <person name="Copeland A."/>
            <person name="Lapidus A."/>
            <person name="Bruce D."/>
            <person name="Goodwin L."/>
            <person name="Pitluck S."/>
            <person name="Kyrpides N."/>
            <person name="Mavromatis K."/>
            <person name="Pagani I."/>
            <person name="Ivanova N."/>
            <person name="Ovchinnikova G."/>
            <person name="Lu M."/>
            <person name="Detter J.C."/>
            <person name="Han C."/>
            <person name="Land M."/>
            <person name="Hauser L."/>
            <person name="Markowitz V."/>
            <person name="Cheng J.-F."/>
            <person name="Hugenholtz P."/>
            <person name="Woyke T."/>
            <person name="Wu D."/>
            <person name="Tindall B."/>
            <person name="Pomrenke H.G."/>
            <person name="Brambilla E."/>
            <person name="Klenk H.-P."/>
            <person name="Eisen J.A."/>
        </authorList>
    </citation>
    <scope>NUCLEOTIDE SEQUENCE [LARGE SCALE GENOMIC DNA]</scope>
    <source>
        <strain evidence="8">ATCC 49424 / DSM 5305 / JCM 21570 / NBRC 103401 / IFAM 1448</strain>
    </source>
</reference>
<proteinExistence type="predicted"/>
<dbReference type="InterPro" id="IPR000683">
    <property type="entry name" value="Gfo/Idh/MocA-like_OxRdtase_N"/>
</dbReference>
<dbReference type="InterPro" id="IPR011042">
    <property type="entry name" value="6-blade_b-propeller_TolB-like"/>
</dbReference>
<dbReference type="InterPro" id="IPR036291">
    <property type="entry name" value="NAD(P)-bd_dom_sf"/>
</dbReference>
<evidence type="ECO:0000256" key="1">
    <source>
        <dbReference type="ARBA" id="ARBA00022617"/>
    </source>
</evidence>
<keyword evidence="8" id="KW-1185">Reference proteome</keyword>
<dbReference type="eggNOG" id="COG1413">
    <property type="taxonomic scope" value="Bacteria"/>
</dbReference>
<evidence type="ECO:0000256" key="4">
    <source>
        <dbReference type="PROSITE-ProRule" id="PRU00433"/>
    </source>
</evidence>
<dbReference type="PROSITE" id="PS51257">
    <property type="entry name" value="PROKAR_LIPOPROTEIN"/>
    <property type="match status" value="1"/>
</dbReference>
<dbReference type="PANTHER" id="PTHR33546:SF1">
    <property type="entry name" value="LARGE, MULTIFUNCTIONAL SECRETED PROTEIN"/>
    <property type="match status" value="1"/>
</dbReference>
<dbReference type="Gene3D" id="3.30.360.10">
    <property type="entry name" value="Dihydrodipicolinate Reductase, domain 2"/>
    <property type="match status" value="1"/>
</dbReference>
<dbReference type="Pfam" id="PF23500">
    <property type="entry name" value="DUF7133"/>
    <property type="match status" value="1"/>
</dbReference>
<dbReference type="HOGENOM" id="CLU_248319_0_0_0"/>
<dbReference type="Proteomes" id="UP000006860">
    <property type="component" value="Chromosome"/>
</dbReference>
<dbReference type="NCBIfam" id="TIGR02603">
    <property type="entry name" value="CxxCH_TIGR02603"/>
    <property type="match status" value="1"/>
</dbReference>
<keyword evidence="3 4" id="KW-0408">Iron</keyword>
<dbReference type="InterPro" id="IPR013428">
    <property type="entry name" value="Membrane-bound_put_N"/>
</dbReference>
<dbReference type="KEGG" id="pbs:Plabr_3207"/>
<dbReference type="InterPro" id="IPR016024">
    <property type="entry name" value="ARM-type_fold"/>
</dbReference>
<evidence type="ECO:0000256" key="2">
    <source>
        <dbReference type="ARBA" id="ARBA00022723"/>
    </source>
</evidence>
<evidence type="ECO:0000313" key="7">
    <source>
        <dbReference type="EMBL" id="ADY60804.1"/>
    </source>
</evidence>
<dbReference type="SUPFAM" id="SSF55347">
    <property type="entry name" value="Glyceraldehyde-3-phosphate dehydrogenase-like, C-terminal domain"/>
    <property type="match status" value="1"/>
</dbReference>
<evidence type="ECO:0000256" key="3">
    <source>
        <dbReference type="ARBA" id="ARBA00023004"/>
    </source>
</evidence>
<name>F0SJJ2_RUBBR</name>
<feature type="chain" id="PRO_5003257039" evidence="5">
    <location>
        <begin position="26"/>
        <end position="1508"/>
    </location>
</feature>
<dbReference type="Pfam" id="PF01408">
    <property type="entry name" value="GFO_IDH_MocA"/>
    <property type="match status" value="1"/>
</dbReference>
<dbReference type="STRING" id="756272.Plabr_3207"/>
<evidence type="ECO:0000256" key="5">
    <source>
        <dbReference type="SAM" id="SignalP"/>
    </source>
</evidence>
<dbReference type="SUPFAM" id="SSF50952">
    <property type="entry name" value="Soluble quinoprotein glucose dehydrogenase"/>
    <property type="match status" value="1"/>
</dbReference>
<dbReference type="Gene3D" id="3.40.50.720">
    <property type="entry name" value="NAD(P)-binding Rossmann-like Domain"/>
    <property type="match status" value="1"/>
</dbReference>
<dbReference type="InterPro" id="IPR011989">
    <property type="entry name" value="ARM-like"/>
</dbReference>
<sequence>MSRVVYWSLLLGVVSWMTVATACSAAEPAAENVFKIGIIGLDTSHALAFTRSINSDEPAEEYRGCRVVAAYPQGSKDIPSSVSRVPEYTEKIKEYGVKIVETIPELVAEVDAVLLESNDGRPHLEQVLPVLQARKPVFIDKPVAGSLTDAIAIYLAADYYGVPVFTSSSLRYTDGAKAIREGSIGDVLGADAYSPCPLESTHPDFFWYGIHGVETLFAVMGPGCTEVTRVSTDLTDVAVGRWEDGRIGTFRGRRGPDGKYKGGYGGTAFGTKGTAQIGNFSGYDPLLKKIVPFLRGGEIPVDPEESLQIYAFMQAADESKAAGGTPIKLADARKKARAAAVARLKEFGVDLEKPAVGLMTVPGDWNADAFANASQEGGNIGWYRAYTKVPDKWVKATGRTLYVDSVTLTVESVADAFEVFVNGSRIGAAGKFPPEFEAAGDEVFRFKIPPSLLKLGEYNTIAIRVYAAESEGGFRGRAPVLAGYFLESVMAGDWEFIATDDPSFAIGASPEKPQRAVFEEFGDAISAMQRPEELTPGVYISPEDSLEAMETGEDLEAEVVLSDPLIAQPLQMNFDARGRMWLVEYRQYPYPAGLKMVSRDRYYRAVYDQEPLPPPHHHKGMDRISIHEDTDGDGKYDTHKNFVDGLNIASAMAPGKGGVWVLNPPFLIFYPDENGDDIPDGDPVVHLEGFGLEDTHSVTNSLTWGPDGWLYAAHGSTVTSQVKTRLGNGEKSPAVYCEGAAIWRYHPETRQFELFAEGGGNAFGIEFDAKGRLYSGHNGGNTRGFHYIPGGHYSKPTGKFGPSLNPYSFGLLPAMQHAPSPRFTHDLVKYESTLLPDRFQGDFLCVDPLHQRVVHSDILDWGSSFGTEDVAHPLQGNDKVFRPVHIEVGPVGAVYVADFCEEFIAHGQHFQGQIDVNSGRVYRLAPQTESANERLNLEAYSSSELVDLLQSPNKWKRQTAQRLLGFRQDESTKAQLLQMFAGEDAQSALEALWALYQLGQFDEQLAARSLAHADPYIRMWGVRFTGEQERSNGWNARLVKLAKQESHPEVLAQLVCTARDQSVEFSLPIVEAIVAKSETSADPFLPHLLWWAMEAQVKGNLPGVLALFEQDSFWNAPVVSDELAGKLMRRLASSGTQTELIACSRLLLDAPDDPSRKALMAGFEKAYAGRSLATIPAELSAAILKSGGGSLVLRVRQGDSDALKTALESVAGQTGSAEEREELICVLGEVQYEPAVPVLLSFLREQNASSSSQSSDSLTLAALSALQNFGSDEIADVLIELFPRLPFDAREVSLSVLASRPDTAALMVAAVESGTIEKVVVPIDVVRQLAVHKAESVSGPLQRLWPSFDALSAQQAQQKIDEFSARLEKGHGNPYSGRELFNQSCGKCHRLFDQGGKIGPDLTAYQRRDRERMLLNVVDPSREIREGFESYVAVTMDGRVLTGFLLDQDKNTIVLRSANGQDVRLRRDDIDELQRQSTSLMPAGLLDKFTDQQLLDLWAYLQAGQPIN</sequence>
<dbReference type="Gene3D" id="2.60.120.260">
    <property type="entry name" value="Galactose-binding domain-like"/>
    <property type="match status" value="1"/>
</dbReference>
<organism evidence="7 8">
    <name type="scientific">Rubinisphaera brasiliensis (strain ATCC 49424 / DSM 5305 / JCM 21570 / IAM 15109 / NBRC 103401 / IFAM 1448)</name>
    <name type="common">Planctomyces brasiliensis</name>
    <dbReference type="NCBI Taxonomy" id="756272"/>
    <lineage>
        <taxon>Bacteria</taxon>
        <taxon>Pseudomonadati</taxon>
        <taxon>Planctomycetota</taxon>
        <taxon>Planctomycetia</taxon>
        <taxon>Planctomycetales</taxon>
        <taxon>Planctomycetaceae</taxon>
        <taxon>Rubinisphaera</taxon>
    </lineage>
</organism>